<sequence length="129" mass="14750">MNEGRKERVEMNFNEFPVTAIRRNEGSYRCGHSLFRIFLPRPLELWALFLLSFPLLPCLCQCICLNPKSKIPLHHYLLSVWILARSSPFQGSLLGSHFPSSTLDLSFVVLFSCIVLHLFAGLFDACVLH</sequence>
<dbReference type="AlphaFoldDB" id="A0A7J8AFJ4"/>
<comment type="caution">
    <text evidence="2">The sequence shown here is derived from an EMBL/GenBank/DDBJ whole genome shotgun (WGS) entry which is preliminary data.</text>
</comment>
<evidence type="ECO:0000256" key="1">
    <source>
        <dbReference type="SAM" id="Phobius"/>
    </source>
</evidence>
<gene>
    <name evidence="2" type="ORF">mRhiFer1_008839</name>
</gene>
<keyword evidence="1" id="KW-1133">Transmembrane helix</keyword>
<name>A0A7J8AFJ4_RHIFE</name>
<evidence type="ECO:0000313" key="3">
    <source>
        <dbReference type="Proteomes" id="UP000585614"/>
    </source>
</evidence>
<accession>A0A7J8AFJ4</accession>
<feature type="transmembrane region" description="Helical" evidence="1">
    <location>
        <begin position="107"/>
        <end position="128"/>
    </location>
</feature>
<keyword evidence="1" id="KW-0472">Membrane</keyword>
<dbReference type="EMBL" id="JACAGC010000002">
    <property type="protein sequence ID" value="KAF6384986.1"/>
    <property type="molecule type" value="Genomic_DNA"/>
</dbReference>
<evidence type="ECO:0000313" key="2">
    <source>
        <dbReference type="EMBL" id="KAF6384986.1"/>
    </source>
</evidence>
<reference evidence="2 3" key="1">
    <citation type="journal article" date="2020" name="Nature">
        <title>Six reference-quality genomes reveal evolution of bat adaptations.</title>
        <authorList>
            <person name="Jebb D."/>
            <person name="Huang Z."/>
            <person name="Pippel M."/>
            <person name="Hughes G.M."/>
            <person name="Lavrichenko K."/>
            <person name="Devanna P."/>
            <person name="Winkler S."/>
            <person name="Jermiin L.S."/>
            <person name="Skirmuntt E.C."/>
            <person name="Katzourakis A."/>
            <person name="Burkitt-Gray L."/>
            <person name="Ray D.A."/>
            <person name="Sullivan K.A.M."/>
            <person name="Roscito J.G."/>
            <person name="Kirilenko B.M."/>
            <person name="Davalos L.M."/>
            <person name="Corthals A.P."/>
            <person name="Power M.L."/>
            <person name="Jones G."/>
            <person name="Ransome R.D."/>
            <person name="Dechmann D.K.N."/>
            <person name="Locatelli A.G."/>
            <person name="Puechmaille S.J."/>
            <person name="Fedrigo O."/>
            <person name="Jarvis E.D."/>
            <person name="Hiller M."/>
            <person name="Vernes S.C."/>
            <person name="Myers E.W."/>
            <person name="Teeling E.C."/>
        </authorList>
    </citation>
    <scope>NUCLEOTIDE SEQUENCE [LARGE SCALE GENOMIC DNA]</scope>
    <source>
        <strain evidence="2">MRhiFer1</strain>
        <tissue evidence="2">Lung</tissue>
    </source>
</reference>
<organism evidence="2 3">
    <name type="scientific">Rhinolophus ferrumequinum</name>
    <name type="common">Greater horseshoe bat</name>
    <dbReference type="NCBI Taxonomy" id="59479"/>
    <lineage>
        <taxon>Eukaryota</taxon>
        <taxon>Metazoa</taxon>
        <taxon>Chordata</taxon>
        <taxon>Craniata</taxon>
        <taxon>Vertebrata</taxon>
        <taxon>Euteleostomi</taxon>
        <taxon>Mammalia</taxon>
        <taxon>Eutheria</taxon>
        <taxon>Laurasiatheria</taxon>
        <taxon>Chiroptera</taxon>
        <taxon>Yinpterochiroptera</taxon>
        <taxon>Rhinolophoidea</taxon>
        <taxon>Rhinolophidae</taxon>
        <taxon>Rhinolophinae</taxon>
        <taxon>Rhinolophus</taxon>
    </lineage>
</organism>
<feature type="transmembrane region" description="Helical" evidence="1">
    <location>
        <begin position="45"/>
        <end position="64"/>
    </location>
</feature>
<dbReference type="Proteomes" id="UP000585614">
    <property type="component" value="Unassembled WGS sequence"/>
</dbReference>
<protein>
    <submittedName>
        <fullName evidence="2">Uncharacterized protein</fullName>
    </submittedName>
</protein>
<keyword evidence="1" id="KW-0812">Transmembrane</keyword>
<proteinExistence type="predicted"/>